<dbReference type="EMBL" id="QYBB01000004">
    <property type="protein sequence ID" value="RYC33047.1"/>
    <property type="molecule type" value="Genomic_DNA"/>
</dbReference>
<keyword evidence="2" id="KW-1003">Cell membrane</keyword>
<feature type="transmembrane region" description="Helical" evidence="6">
    <location>
        <begin position="183"/>
        <end position="202"/>
    </location>
</feature>
<evidence type="ECO:0000256" key="3">
    <source>
        <dbReference type="ARBA" id="ARBA00022692"/>
    </source>
</evidence>
<proteinExistence type="predicted"/>
<feature type="domain" description="EamA" evidence="7">
    <location>
        <begin position="126"/>
        <end position="254"/>
    </location>
</feature>
<evidence type="ECO:0000256" key="2">
    <source>
        <dbReference type="ARBA" id="ARBA00022475"/>
    </source>
</evidence>
<keyword evidence="5 6" id="KW-0472">Membrane</keyword>
<reference evidence="8 9" key="1">
    <citation type="submission" date="2018-12" db="EMBL/GenBank/DDBJ databases">
        <authorList>
            <person name="Grouzdev D.S."/>
            <person name="Krutkina M.S."/>
        </authorList>
    </citation>
    <scope>NUCLEOTIDE SEQUENCE [LARGE SCALE GENOMIC DNA]</scope>
    <source>
        <strain evidence="8 9">RmlP026</strain>
    </source>
</reference>
<dbReference type="AlphaFoldDB" id="A0A4Q2UCZ5"/>
<dbReference type="GO" id="GO:0005886">
    <property type="term" value="C:plasma membrane"/>
    <property type="evidence" value="ECO:0007669"/>
    <property type="project" value="UniProtKB-SubCell"/>
</dbReference>
<feature type="transmembrane region" description="Helical" evidence="6">
    <location>
        <begin position="240"/>
        <end position="260"/>
    </location>
</feature>
<feature type="transmembrane region" description="Helical" evidence="6">
    <location>
        <begin position="214"/>
        <end position="234"/>
    </location>
</feature>
<organism evidence="8 9">
    <name type="scientific">Lichenibacterium minor</name>
    <dbReference type="NCBI Taxonomy" id="2316528"/>
    <lineage>
        <taxon>Bacteria</taxon>
        <taxon>Pseudomonadati</taxon>
        <taxon>Pseudomonadota</taxon>
        <taxon>Alphaproteobacteria</taxon>
        <taxon>Hyphomicrobiales</taxon>
        <taxon>Lichenihabitantaceae</taxon>
        <taxon>Lichenibacterium</taxon>
    </lineage>
</organism>
<evidence type="ECO:0000259" key="7">
    <source>
        <dbReference type="Pfam" id="PF00892"/>
    </source>
</evidence>
<accession>A0A4Q2UCZ5</accession>
<keyword evidence="9" id="KW-1185">Reference proteome</keyword>
<dbReference type="InterPro" id="IPR000620">
    <property type="entry name" value="EamA_dom"/>
</dbReference>
<dbReference type="OrthoDB" id="9815120at2"/>
<dbReference type="PANTHER" id="PTHR42920:SF5">
    <property type="entry name" value="EAMA DOMAIN-CONTAINING PROTEIN"/>
    <property type="match status" value="1"/>
</dbReference>
<reference evidence="8 9" key="2">
    <citation type="submission" date="2019-02" db="EMBL/GenBank/DDBJ databases">
        <title>'Lichenibacterium ramalinii' gen. nov. sp. nov., 'Lichenibacterium minor' gen. nov. sp. nov.</title>
        <authorList>
            <person name="Pankratov T."/>
        </authorList>
    </citation>
    <scope>NUCLEOTIDE SEQUENCE [LARGE SCALE GENOMIC DNA]</scope>
    <source>
        <strain evidence="8 9">RmlP026</strain>
    </source>
</reference>
<name>A0A4Q2UCZ5_9HYPH</name>
<feature type="transmembrane region" description="Helical" evidence="6">
    <location>
        <begin position="99"/>
        <end position="120"/>
    </location>
</feature>
<evidence type="ECO:0000313" key="8">
    <source>
        <dbReference type="EMBL" id="RYC33047.1"/>
    </source>
</evidence>
<protein>
    <submittedName>
        <fullName evidence="8">EamA family transporter</fullName>
    </submittedName>
</protein>
<comment type="subcellular location">
    <subcellularLocation>
        <location evidence="1">Cell membrane</location>
        <topology evidence="1">Multi-pass membrane protein</topology>
    </subcellularLocation>
</comment>
<dbReference type="Proteomes" id="UP000290759">
    <property type="component" value="Unassembled WGS sequence"/>
</dbReference>
<evidence type="ECO:0000313" key="9">
    <source>
        <dbReference type="Proteomes" id="UP000290759"/>
    </source>
</evidence>
<dbReference type="InterPro" id="IPR051258">
    <property type="entry name" value="Diverse_Substrate_Transporter"/>
</dbReference>
<evidence type="ECO:0000256" key="6">
    <source>
        <dbReference type="SAM" id="Phobius"/>
    </source>
</evidence>
<gene>
    <name evidence="8" type="ORF">D3273_05315</name>
</gene>
<keyword evidence="3 6" id="KW-0812">Transmembrane</keyword>
<feature type="transmembrane region" description="Helical" evidence="6">
    <location>
        <begin position="74"/>
        <end position="92"/>
    </location>
</feature>
<feature type="transmembrane region" description="Helical" evidence="6">
    <location>
        <begin position="126"/>
        <end position="143"/>
    </location>
</feature>
<sequence length="265" mass="27118">MCFGTSFAKQLFPLVGAEGTTTMRVGFSAVLLLAAWRPWRRRITARHAGALALYGVAVGVLNLLFYMALRTIPFGIAVAIEFAGPLTVATLSSRRPLDALWVGLALLGLSQLLPVGARSAPLDPVGLAYAAGAAVAWALYIVFGQRAGRVRGPDAVALGTAVAALVVAPFGIARAGAALLDPALLPLGLGVALLSSALPFSLEMYALRRLPRQTFGILLSVEPAVAALAGLVVLGEALTLAQWAGIAGVVLASVGSASTAGRQEA</sequence>
<dbReference type="Pfam" id="PF00892">
    <property type="entry name" value="EamA"/>
    <property type="match status" value="1"/>
</dbReference>
<dbReference type="SUPFAM" id="SSF103481">
    <property type="entry name" value="Multidrug resistance efflux transporter EmrE"/>
    <property type="match status" value="2"/>
</dbReference>
<evidence type="ECO:0000256" key="5">
    <source>
        <dbReference type="ARBA" id="ARBA00023136"/>
    </source>
</evidence>
<comment type="caution">
    <text evidence="8">The sequence shown here is derived from an EMBL/GenBank/DDBJ whole genome shotgun (WGS) entry which is preliminary data.</text>
</comment>
<dbReference type="PANTHER" id="PTHR42920">
    <property type="entry name" value="OS03G0707200 PROTEIN-RELATED"/>
    <property type="match status" value="1"/>
</dbReference>
<feature type="transmembrane region" description="Helical" evidence="6">
    <location>
        <begin position="48"/>
        <end position="68"/>
    </location>
</feature>
<evidence type="ECO:0000256" key="4">
    <source>
        <dbReference type="ARBA" id="ARBA00022989"/>
    </source>
</evidence>
<feature type="transmembrane region" description="Helical" evidence="6">
    <location>
        <begin position="155"/>
        <end position="177"/>
    </location>
</feature>
<evidence type="ECO:0000256" key="1">
    <source>
        <dbReference type="ARBA" id="ARBA00004651"/>
    </source>
</evidence>
<dbReference type="InterPro" id="IPR037185">
    <property type="entry name" value="EmrE-like"/>
</dbReference>
<keyword evidence="4 6" id="KW-1133">Transmembrane helix</keyword>